<protein>
    <recommendedName>
        <fullName evidence="3">Porin</fullName>
    </recommendedName>
</protein>
<sequence length="48" mass="5093">MFVEFADALSSNTENLFGGLVDFIGGLWNAFGGLFDGFLGSSLEDADQ</sequence>
<dbReference type="EMBL" id="JANWTC010000001">
    <property type="protein sequence ID" value="MCS5478276.1"/>
    <property type="molecule type" value="Genomic_DNA"/>
</dbReference>
<comment type="caution">
    <text evidence="1">The sequence shown here is derived from an EMBL/GenBank/DDBJ whole genome shotgun (WGS) entry which is preliminary data.</text>
</comment>
<evidence type="ECO:0000313" key="2">
    <source>
        <dbReference type="Proteomes" id="UP001205965"/>
    </source>
</evidence>
<evidence type="ECO:0008006" key="3">
    <source>
        <dbReference type="Google" id="ProtNLM"/>
    </source>
</evidence>
<name>A0ABT2FSS9_9CORY</name>
<organism evidence="1 2">
    <name type="scientific">Corynebacterium lemuris</name>
    <dbReference type="NCBI Taxonomy" id="1859292"/>
    <lineage>
        <taxon>Bacteria</taxon>
        <taxon>Bacillati</taxon>
        <taxon>Actinomycetota</taxon>
        <taxon>Actinomycetes</taxon>
        <taxon>Mycobacteriales</taxon>
        <taxon>Corynebacteriaceae</taxon>
        <taxon>Corynebacterium</taxon>
    </lineage>
</organism>
<proteinExistence type="predicted"/>
<dbReference type="Proteomes" id="UP001205965">
    <property type="component" value="Unassembled WGS sequence"/>
</dbReference>
<evidence type="ECO:0000313" key="1">
    <source>
        <dbReference type="EMBL" id="MCS5478276.1"/>
    </source>
</evidence>
<reference evidence="1 2" key="1">
    <citation type="submission" date="2022-08" db="EMBL/GenBank/DDBJ databases">
        <title>YIM 101645 draft genome.</title>
        <authorList>
            <person name="Chen X."/>
        </authorList>
    </citation>
    <scope>NUCLEOTIDE SEQUENCE [LARGE SCALE GENOMIC DNA]</scope>
    <source>
        <strain evidence="1 2">YIM 101645</strain>
    </source>
</reference>
<gene>
    <name evidence="1" type="ORF">NYP18_01250</name>
</gene>
<dbReference type="RefSeq" id="WP_259426315.1">
    <property type="nucleotide sequence ID" value="NZ_JANWTC010000001.1"/>
</dbReference>
<keyword evidence="2" id="KW-1185">Reference proteome</keyword>
<accession>A0ABT2FSS9</accession>